<sequence>MLSSLGFDTKLSARSSKNRSAPKYLEMPRSFSMHVFHPHKKPTPPTYSYNPAAVPIAKTDVSQDRGGVWSKPAGPRPAFERRPSTAPSVNHDNQVAVYEVPLEPKRSKSKSYGIYPSASNNMYIYESSISSSDALASSPSSESSSSESDPFPEIAMSAAVEISSTRASSSTETLETTALVPYSATSSRPHLPHSPTSSDWARITPDGNRVYPPGLMAPARAGIPASHSAAESPFDSESDSETYDETHLPPPPRPTVMVSRSASQAVPPPARRYSDERQPPRTREPLGDIRNVEMSSALPPQHRSDPGAYSRAPPGLASSASRQADGGNALGRAPSSMQADTRQTQRPPLARQGSGRYVDTQAVSSSSTVARDGSSNMATGASVPSFLTANPNSRDEGLRQDQSASQTAPGHTADAQTVLTVATRRCVRWTEDLMCPCPVPRSERRKGWFNRRGDQLWTNAGRFKTPAPGQEYPPDLTGYPEPNTGWMNEEGIRIDMEHRLIPKPPLRSALKRPKVTIGNP</sequence>
<dbReference type="EMBL" id="KB468168">
    <property type="protein sequence ID" value="PCH44666.1"/>
    <property type="molecule type" value="Genomic_DNA"/>
</dbReference>
<feature type="compositionally biased region" description="Low complexity" evidence="1">
    <location>
        <begin position="133"/>
        <end position="149"/>
    </location>
</feature>
<feature type="region of interest" description="Disordered" evidence="1">
    <location>
        <begin position="1"/>
        <end position="24"/>
    </location>
</feature>
<feature type="compositionally biased region" description="Polar residues" evidence="1">
    <location>
        <begin position="335"/>
        <end position="346"/>
    </location>
</feature>
<feature type="non-terminal residue" evidence="2">
    <location>
        <position position="1"/>
    </location>
</feature>
<feature type="compositionally biased region" description="Polar residues" evidence="1">
    <location>
        <begin position="361"/>
        <end position="379"/>
    </location>
</feature>
<feature type="region of interest" description="Disordered" evidence="1">
    <location>
        <begin position="133"/>
        <end position="416"/>
    </location>
</feature>
<evidence type="ECO:0000313" key="2">
    <source>
        <dbReference type="EMBL" id="PCH44666.1"/>
    </source>
</evidence>
<evidence type="ECO:0000256" key="1">
    <source>
        <dbReference type="SAM" id="MobiDB-lite"/>
    </source>
</evidence>
<protein>
    <submittedName>
        <fullName evidence="2">Uncharacterized protein</fullName>
    </submittedName>
</protein>
<dbReference type="OMA" id="DMYIYER"/>
<proteinExistence type="predicted"/>
<accession>A0A2H3JR88</accession>
<feature type="compositionally biased region" description="Polar residues" evidence="1">
    <location>
        <begin position="400"/>
        <end position="416"/>
    </location>
</feature>
<feature type="compositionally biased region" description="Polar residues" evidence="1">
    <location>
        <begin position="183"/>
        <end position="199"/>
    </location>
</feature>
<dbReference type="STRING" id="742152.A0A2H3JR88"/>
<feature type="compositionally biased region" description="Basic and acidic residues" evidence="1">
    <location>
        <begin position="272"/>
        <end position="291"/>
    </location>
</feature>
<feature type="compositionally biased region" description="Low complexity" evidence="1">
    <location>
        <begin position="163"/>
        <end position="179"/>
    </location>
</feature>
<dbReference type="Proteomes" id="UP000218811">
    <property type="component" value="Unassembled WGS sequence"/>
</dbReference>
<feature type="region of interest" description="Disordered" evidence="1">
    <location>
        <begin position="60"/>
        <end position="110"/>
    </location>
</feature>
<evidence type="ECO:0000313" key="3">
    <source>
        <dbReference type="Proteomes" id="UP000218811"/>
    </source>
</evidence>
<feature type="compositionally biased region" description="Acidic residues" evidence="1">
    <location>
        <begin position="234"/>
        <end position="243"/>
    </location>
</feature>
<reference evidence="2 3" key="1">
    <citation type="journal article" date="2012" name="Science">
        <title>The Paleozoic origin of enzymatic lignin decomposition reconstructed from 31 fungal genomes.</title>
        <authorList>
            <person name="Floudas D."/>
            <person name="Binder M."/>
            <person name="Riley R."/>
            <person name="Barry K."/>
            <person name="Blanchette R.A."/>
            <person name="Henrissat B."/>
            <person name="Martinez A.T."/>
            <person name="Otillar R."/>
            <person name="Spatafora J.W."/>
            <person name="Yadav J.S."/>
            <person name="Aerts A."/>
            <person name="Benoit I."/>
            <person name="Boyd A."/>
            <person name="Carlson A."/>
            <person name="Copeland A."/>
            <person name="Coutinho P.M."/>
            <person name="de Vries R.P."/>
            <person name="Ferreira P."/>
            <person name="Findley K."/>
            <person name="Foster B."/>
            <person name="Gaskell J."/>
            <person name="Glotzer D."/>
            <person name="Gorecki P."/>
            <person name="Heitman J."/>
            <person name="Hesse C."/>
            <person name="Hori C."/>
            <person name="Igarashi K."/>
            <person name="Jurgens J.A."/>
            <person name="Kallen N."/>
            <person name="Kersten P."/>
            <person name="Kohler A."/>
            <person name="Kuees U."/>
            <person name="Kumar T.K.A."/>
            <person name="Kuo A."/>
            <person name="LaButti K."/>
            <person name="Larrondo L.F."/>
            <person name="Lindquist E."/>
            <person name="Ling A."/>
            <person name="Lombard V."/>
            <person name="Lucas S."/>
            <person name="Lundell T."/>
            <person name="Martin R."/>
            <person name="McLaughlin D.J."/>
            <person name="Morgenstern I."/>
            <person name="Morin E."/>
            <person name="Murat C."/>
            <person name="Nagy L.G."/>
            <person name="Nolan M."/>
            <person name="Ohm R.A."/>
            <person name="Patyshakuliyeva A."/>
            <person name="Rokas A."/>
            <person name="Ruiz-Duenas F.J."/>
            <person name="Sabat G."/>
            <person name="Salamov A."/>
            <person name="Samejima M."/>
            <person name="Schmutz J."/>
            <person name="Slot J.C."/>
            <person name="St John F."/>
            <person name="Stenlid J."/>
            <person name="Sun H."/>
            <person name="Sun S."/>
            <person name="Syed K."/>
            <person name="Tsang A."/>
            <person name="Wiebenga A."/>
            <person name="Young D."/>
            <person name="Pisabarro A."/>
            <person name="Eastwood D.C."/>
            <person name="Martin F."/>
            <person name="Cullen D."/>
            <person name="Grigoriev I.V."/>
            <person name="Hibbett D.S."/>
        </authorList>
    </citation>
    <scope>NUCLEOTIDE SEQUENCE [LARGE SCALE GENOMIC DNA]</scope>
    <source>
        <strain evidence="2 3">MD-104</strain>
    </source>
</reference>
<organism evidence="2 3">
    <name type="scientific">Wolfiporia cocos (strain MD-104)</name>
    <name type="common">Brown rot fungus</name>
    <dbReference type="NCBI Taxonomy" id="742152"/>
    <lineage>
        <taxon>Eukaryota</taxon>
        <taxon>Fungi</taxon>
        <taxon>Dikarya</taxon>
        <taxon>Basidiomycota</taxon>
        <taxon>Agaricomycotina</taxon>
        <taxon>Agaricomycetes</taxon>
        <taxon>Polyporales</taxon>
        <taxon>Phaeolaceae</taxon>
        <taxon>Wolfiporia</taxon>
    </lineage>
</organism>
<dbReference type="AlphaFoldDB" id="A0A2H3JR88"/>
<feature type="region of interest" description="Disordered" evidence="1">
    <location>
        <begin position="459"/>
        <end position="484"/>
    </location>
</feature>
<name>A0A2H3JR88_WOLCO</name>
<gene>
    <name evidence="2" type="ORF">WOLCODRAFT_139130</name>
</gene>
<dbReference type="OrthoDB" id="3255922at2759"/>
<keyword evidence="3" id="KW-1185">Reference proteome</keyword>